<organism evidence="1 2">
    <name type="scientific">Schizothecium vesticola</name>
    <dbReference type="NCBI Taxonomy" id="314040"/>
    <lineage>
        <taxon>Eukaryota</taxon>
        <taxon>Fungi</taxon>
        <taxon>Dikarya</taxon>
        <taxon>Ascomycota</taxon>
        <taxon>Pezizomycotina</taxon>
        <taxon>Sordariomycetes</taxon>
        <taxon>Sordariomycetidae</taxon>
        <taxon>Sordariales</taxon>
        <taxon>Schizotheciaceae</taxon>
        <taxon>Schizothecium</taxon>
    </lineage>
</organism>
<dbReference type="EMBL" id="JAUKUD010000007">
    <property type="protein sequence ID" value="KAK0738984.1"/>
    <property type="molecule type" value="Genomic_DNA"/>
</dbReference>
<dbReference type="Proteomes" id="UP001172155">
    <property type="component" value="Unassembled WGS sequence"/>
</dbReference>
<reference evidence="1" key="1">
    <citation type="submission" date="2023-06" db="EMBL/GenBank/DDBJ databases">
        <title>Genome-scale phylogeny and comparative genomics of the fungal order Sordariales.</title>
        <authorList>
            <consortium name="Lawrence Berkeley National Laboratory"/>
            <person name="Hensen N."/>
            <person name="Bonometti L."/>
            <person name="Westerberg I."/>
            <person name="Brannstrom I.O."/>
            <person name="Guillou S."/>
            <person name="Cros-Aarteil S."/>
            <person name="Calhoun S."/>
            <person name="Haridas S."/>
            <person name="Kuo A."/>
            <person name="Mondo S."/>
            <person name="Pangilinan J."/>
            <person name="Riley R."/>
            <person name="LaButti K."/>
            <person name="Andreopoulos B."/>
            <person name="Lipzen A."/>
            <person name="Chen C."/>
            <person name="Yanf M."/>
            <person name="Daum C."/>
            <person name="Ng V."/>
            <person name="Clum A."/>
            <person name="Steindorff A."/>
            <person name="Ohm R."/>
            <person name="Martin F."/>
            <person name="Silar P."/>
            <person name="Natvig D."/>
            <person name="Lalanne C."/>
            <person name="Gautier V."/>
            <person name="Ament-velasquez S.L."/>
            <person name="Kruys A."/>
            <person name="Hutchinson M.I."/>
            <person name="Powell A.J."/>
            <person name="Barry K."/>
            <person name="Miller A.N."/>
            <person name="Grigoriev I.V."/>
            <person name="Debuchy R."/>
            <person name="Gladieux P."/>
            <person name="Thoren M.H."/>
            <person name="Johannesson H."/>
        </authorList>
    </citation>
    <scope>NUCLEOTIDE SEQUENCE</scope>
    <source>
        <strain evidence="1">SMH3187-1</strain>
    </source>
</reference>
<keyword evidence="2" id="KW-1185">Reference proteome</keyword>
<evidence type="ECO:0000313" key="1">
    <source>
        <dbReference type="EMBL" id="KAK0738984.1"/>
    </source>
</evidence>
<accession>A0AA40BRC9</accession>
<feature type="non-terminal residue" evidence="1">
    <location>
        <position position="1"/>
    </location>
</feature>
<comment type="caution">
    <text evidence="1">The sequence shown here is derived from an EMBL/GenBank/DDBJ whole genome shotgun (WGS) entry which is preliminary data.</text>
</comment>
<proteinExistence type="predicted"/>
<name>A0AA40BRC9_9PEZI</name>
<gene>
    <name evidence="1" type="ORF">B0T18DRAFT_335358</name>
</gene>
<dbReference type="AlphaFoldDB" id="A0AA40BRC9"/>
<evidence type="ECO:0000313" key="2">
    <source>
        <dbReference type="Proteomes" id="UP001172155"/>
    </source>
</evidence>
<sequence length="75" mass="8735">IQEYCRTAYNWVNPRTRGRNAKPVQDLEEPWDKGVLCQRFFKSRLASSWFQVLPTQLAGLPGQQTTLLARPTRED</sequence>
<protein>
    <submittedName>
        <fullName evidence="1">Uncharacterized protein</fullName>
    </submittedName>
</protein>